<sequence length="230" mass="25728">MHIKLLPSRNIAKGKRKLRHKKKKHERTIVTGCQFQSAVLRVLPPGLQIEVARKLSGRKREREREREREGGRAFVLCFLSTPDVAPGIHTGTRRRTDGRTRSASAAAASSPFSLVCVRSASIMALNILGVTVMMFFYLLVLAIGIWASVKSKREAKKGQGDKTEMALLGNRGINLVVGIFTMTGKSTHPTHARFPFLLPPVHVRASPALLFMRFRLFCVAFFFRYIVITA</sequence>
<keyword evidence="4" id="KW-0406">Ion transport</keyword>
<evidence type="ECO:0000256" key="1">
    <source>
        <dbReference type="ARBA" id="ARBA00022448"/>
    </source>
</evidence>
<evidence type="ECO:0000256" key="5">
    <source>
        <dbReference type="ARBA" id="ARBA00023180"/>
    </source>
</evidence>
<evidence type="ECO:0000256" key="8">
    <source>
        <dbReference type="SAM" id="Phobius"/>
    </source>
</evidence>
<evidence type="ECO:0000256" key="6">
    <source>
        <dbReference type="ARBA" id="ARBA00023201"/>
    </source>
</evidence>
<keyword evidence="10" id="KW-1185">Reference proteome</keyword>
<feature type="region of interest" description="Disordered" evidence="7">
    <location>
        <begin position="1"/>
        <end position="24"/>
    </location>
</feature>
<feature type="transmembrane region" description="Helical" evidence="8">
    <location>
        <begin position="168"/>
        <end position="188"/>
    </location>
</feature>
<keyword evidence="8" id="KW-0812">Transmembrane</keyword>
<feature type="transmembrane region" description="Helical" evidence="8">
    <location>
        <begin position="127"/>
        <end position="147"/>
    </location>
</feature>
<dbReference type="InterPro" id="IPR052244">
    <property type="entry name" value="Choline_transporter"/>
</dbReference>
<dbReference type="EMBL" id="JBBPFD010000013">
    <property type="protein sequence ID" value="KAK7901132.1"/>
    <property type="molecule type" value="Genomic_DNA"/>
</dbReference>
<accession>A0AAW0NTB0</accession>
<dbReference type="GO" id="GO:0008292">
    <property type="term" value="P:acetylcholine biosynthetic process"/>
    <property type="evidence" value="ECO:0007669"/>
    <property type="project" value="TreeGrafter"/>
</dbReference>
<organism evidence="9 10">
    <name type="scientific">Mugilogobius chulae</name>
    <name type="common">yellowstripe goby</name>
    <dbReference type="NCBI Taxonomy" id="88201"/>
    <lineage>
        <taxon>Eukaryota</taxon>
        <taxon>Metazoa</taxon>
        <taxon>Chordata</taxon>
        <taxon>Craniata</taxon>
        <taxon>Vertebrata</taxon>
        <taxon>Euteleostomi</taxon>
        <taxon>Actinopterygii</taxon>
        <taxon>Neopterygii</taxon>
        <taxon>Teleostei</taxon>
        <taxon>Neoteleostei</taxon>
        <taxon>Acanthomorphata</taxon>
        <taxon>Gobiaria</taxon>
        <taxon>Gobiiformes</taxon>
        <taxon>Gobioidei</taxon>
        <taxon>Gobiidae</taxon>
        <taxon>Gobionellinae</taxon>
        <taxon>Mugilogobius</taxon>
    </lineage>
</organism>
<gene>
    <name evidence="9" type="ORF">WMY93_017901</name>
</gene>
<feature type="compositionally biased region" description="Basic residues" evidence="7">
    <location>
        <begin position="12"/>
        <end position="24"/>
    </location>
</feature>
<keyword evidence="8" id="KW-0472">Membrane</keyword>
<name>A0AAW0NTB0_9GOBI</name>
<evidence type="ECO:0000313" key="9">
    <source>
        <dbReference type="EMBL" id="KAK7901132.1"/>
    </source>
</evidence>
<keyword evidence="5" id="KW-0325">Glycoprotein</keyword>
<keyword evidence="6" id="KW-0739">Sodium transport</keyword>
<dbReference type="Proteomes" id="UP001460270">
    <property type="component" value="Unassembled WGS sequence"/>
</dbReference>
<reference evidence="10" key="1">
    <citation type="submission" date="2024-04" db="EMBL/GenBank/DDBJ databases">
        <title>Salinicola lusitanus LLJ914,a marine bacterium isolated from the Okinawa Trough.</title>
        <authorList>
            <person name="Li J."/>
        </authorList>
    </citation>
    <scope>NUCLEOTIDE SEQUENCE [LARGE SCALE GENOMIC DNA]</scope>
</reference>
<dbReference type="PANTHER" id="PTHR45897:SF5">
    <property type="entry name" value="HIGH AFFINITY CHOLINE TRANSPORTER 1"/>
    <property type="match status" value="1"/>
</dbReference>
<feature type="transmembrane region" description="Helical" evidence="8">
    <location>
        <begin position="208"/>
        <end position="227"/>
    </location>
</feature>
<dbReference type="AlphaFoldDB" id="A0AAW0NTB0"/>
<evidence type="ECO:0000256" key="3">
    <source>
        <dbReference type="ARBA" id="ARBA00023053"/>
    </source>
</evidence>
<evidence type="ECO:0000256" key="4">
    <source>
        <dbReference type="ARBA" id="ARBA00023065"/>
    </source>
</evidence>
<keyword evidence="2" id="KW-0769">Symport</keyword>
<dbReference type="GO" id="GO:0005307">
    <property type="term" value="F:choline:sodium symporter activity"/>
    <property type="evidence" value="ECO:0007669"/>
    <property type="project" value="TreeGrafter"/>
</dbReference>
<proteinExistence type="predicted"/>
<comment type="caution">
    <text evidence="9">The sequence shown here is derived from an EMBL/GenBank/DDBJ whole genome shotgun (WGS) entry which is preliminary data.</text>
</comment>
<keyword evidence="3" id="KW-0915">Sodium</keyword>
<protein>
    <submittedName>
        <fullName evidence="9">Uncharacterized protein</fullName>
    </submittedName>
</protein>
<evidence type="ECO:0000256" key="2">
    <source>
        <dbReference type="ARBA" id="ARBA00022847"/>
    </source>
</evidence>
<evidence type="ECO:0000256" key="7">
    <source>
        <dbReference type="SAM" id="MobiDB-lite"/>
    </source>
</evidence>
<dbReference type="GO" id="GO:0005886">
    <property type="term" value="C:plasma membrane"/>
    <property type="evidence" value="ECO:0007669"/>
    <property type="project" value="TreeGrafter"/>
</dbReference>
<keyword evidence="1" id="KW-0813">Transport</keyword>
<evidence type="ECO:0000313" key="10">
    <source>
        <dbReference type="Proteomes" id="UP001460270"/>
    </source>
</evidence>
<keyword evidence="8" id="KW-1133">Transmembrane helix</keyword>
<dbReference type="PANTHER" id="PTHR45897">
    <property type="entry name" value="HIGH-AFFINITY CHOLINE TRANSPORTER 1"/>
    <property type="match status" value="1"/>
</dbReference>